<dbReference type="PROSITE" id="PS50878">
    <property type="entry name" value="RT_POL"/>
    <property type="match status" value="1"/>
</dbReference>
<dbReference type="InterPro" id="IPR043502">
    <property type="entry name" value="DNA/RNA_pol_sf"/>
</dbReference>
<accession>A0AAF0UZK8</accession>
<evidence type="ECO:0000256" key="2">
    <source>
        <dbReference type="ARBA" id="ARBA00022554"/>
    </source>
</evidence>
<feature type="domain" description="Reverse transcriptase" evidence="8">
    <location>
        <begin position="1"/>
        <end position="132"/>
    </location>
</feature>
<comment type="subunit">
    <text evidence="6">Component of the PI(3,5)P2 regulatory complex at least composed of ATG18, SAC/FIG4, FAB1 and VAC14.</text>
</comment>
<dbReference type="SUPFAM" id="SSF56672">
    <property type="entry name" value="DNA/RNA polymerases"/>
    <property type="match status" value="1"/>
</dbReference>
<evidence type="ECO:0000256" key="3">
    <source>
        <dbReference type="ARBA" id="ARBA00022801"/>
    </source>
</evidence>
<gene>
    <name evidence="9" type="ORF">MTR67_047744</name>
</gene>
<dbReference type="Pfam" id="PF02383">
    <property type="entry name" value="Syja_N"/>
    <property type="match status" value="1"/>
</dbReference>
<comment type="catalytic activity">
    <reaction evidence="5">
        <text>a 1,2-diacyl-sn-glycero-3-phospho-(1D-myo-inositol-3,5-bisphosphate) + H2O = a 1,2-diacyl-sn-glycero-3-phospho-(1D-myo-inositol-3-phosphate) + phosphate</text>
        <dbReference type="Rhea" id="RHEA:32955"/>
        <dbReference type="ChEBI" id="CHEBI:15377"/>
        <dbReference type="ChEBI" id="CHEBI:43474"/>
        <dbReference type="ChEBI" id="CHEBI:57923"/>
        <dbReference type="ChEBI" id="CHEBI:58088"/>
    </reaction>
</comment>
<comment type="subcellular location">
    <subcellularLocation>
        <location evidence="1">Vacuole membrane</location>
        <topology evidence="1">Peripheral membrane protein</topology>
    </subcellularLocation>
</comment>
<organism evidence="9 10">
    <name type="scientific">Solanum verrucosum</name>
    <dbReference type="NCBI Taxonomy" id="315347"/>
    <lineage>
        <taxon>Eukaryota</taxon>
        <taxon>Viridiplantae</taxon>
        <taxon>Streptophyta</taxon>
        <taxon>Embryophyta</taxon>
        <taxon>Tracheophyta</taxon>
        <taxon>Spermatophyta</taxon>
        <taxon>Magnoliopsida</taxon>
        <taxon>eudicotyledons</taxon>
        <taxon>Gunneridae</taxon>
        <taxon>Pentapetalae</taxon>
        <taxon>asterids</taxon>
        <taxon>lamiids</taxon>
        <taxon>Solanales</taxon>
        <taxon>Solanaceae</taxon>
        <taxon>Solanoideae</taxon>
        <taxon>Solaneae</taxon>
        <taxon>Solanum</taxon>
    </lineage>
</organism>
<dbReference type="PROSITE" id="PS50275">
    <property type="entry name" value="SAC"/>
    <property type="match status" value="1"/>
</dbReference>
<evidence type="ECO:0000256" key="6">
    <source>
        <dbReference type="ARBA" id="ARBA00023464"/>
    </source>
</evidence>
<dbReference type="Pfam" id="PF00078">
    <property type="entry name" value="RVT_1"/>
    <property type="match status" value="1"/>
</dbReference>
<protein>
    <recommendedName>
        <fullName evidence="11">Phosphoinositide phosphatase SAC1</fullName>
    </recommendedName>
</protein>
<keyword evidence="2" id="KW-0926">Vacuole</keyword>
<name>A0AAF0UZK8_SOLVR</name>
<dbReference type="GO" id="GO:0043813">
    <property type="term" value="F:phosphatidylinositol-3,5-bisphosphate 5-phosphatase activity"/>
    <property type="evidence" value="ECO:0007669"/>
    <property type="project" value="InterPro"/>
</dbReference>
<evidence type="ECO:0000256" key="5">
    <source>
        <dbReference type="ARBA" id="ARBA00023337"/>
    </source>
</evidence>
<proteinExistence type="predicted"/>
<dbReference type="Proteomes" id="UP001234989">
    <property type="component" value="Chromosome 11"/>
</dbReference>
<evidence type="ECO:0000259" key="7">
    <source>
        <dbReference type="PROSITE" id="PS50275"/>
    </source>
</evidence>
<sequence>VCLSILINGSPLGFFKAQRGLRQGDPLSPFLFFLAMEGLSNMVKKAKHIGWINGFEMERRDTSSMEITHLQYADDTLIFCDANVDQLKYLRMILVVFECVFGMHINWRKSSLYPINEVNDMEFLASILGGVVGSLPSVYLVEEQWSNQGWDITFRRMPNDWEVNRVIAFFNLLGTFGGLQEGADRLWWNGHNGGAYKVNAAYKHMNQTNHQMVGWPWKHIWKAKIPYKVSCFVWLLAREVVLTQDNLMKRGITICPKITGQVWRMFLALRSIIWTMPGKISEIIACWEEAGLEPMVFRKHPLYLLKGWGKTRLSIFGKDFSVSLISRRSRHFAGTRYLKRGVNDHGRVANDVETEQIVLDEEAGSCKGKMSSVVQMRGSIPLFWSQEASRFSPKPDIILQRYDPTYEATRLHFEDLARRYGNPIIILNLIKTVEKRPREMMLRREFANAVGYLNQILSEENHLKFIHWDFHKFAKSKSANVLAVLGGVASEALDLTGFYYSGKPVVVKRRTTQLSRTSTTSIPSSVESIPSLKGISWTMLRKVAEALLCWEEAGVHAKDKVGLVADIFLTLHVTFRSPIRDSSLRDLRANSGELSRIGSNNEILNSLIKQEREADNSLQIGKDNDENAAPKFQSGVLRTNCIDCLDRTNVAQYAYGLEALGRQLHAMGLTDRPKVDADSSIAAALMDMYQGMGDALAQQYGGSAAHNTVFPERQGKWKATTQSREFLKSIKRYYSNAYTDGEKQDAINLFLGYFQPQEGKPALWELDSDYYLHVSGIGDDLIPDYGLSFDATAVGQRTTLAPVPACREDFLRMKLTSFDKLLEKTCCHIKNVRLCSETDQKSGNSGVAPDAASHLLKVRQIMDVVLIANEVVDSRIKQKKSGILCKVDIGKAYDHVNWSEIQLRSPNWLFGQRKYDDSNSASKLSSHAVLNGASNGENEVDGLGDLTWISGVPDLNQEDIFERYLTMTATNEANGWYGGTLLGDQDESSEIYRHYAELIQGPAMEPFEHDSENEKYYTELLLKGSADAMDDVAIEAEMESAFKAYDQIGADLGIFPKSCKALATDPSQLTRWLVGEDKLPNV</sequence>
<dbReference type="EMBL" id="CP133622">
    <property type="protein sequence ID" value="WMV54359.1"/>
    <property type="molecule type" value="Genomic_DNA"/>
</dbReference>
<feature type="non-terminal residue" evidence="9">
    <location>
        <position position="1"/>
    </location>
</feature>
<evidence type="ECO:0000313" key="10">
    <source>
        <dbReference type="Proteomes" id="UP001234989"/>
    </source>
</evidence>
<dbReference type="AlphaFoldDB" id="A0AAF0UZK8"/>
<evidence type="ECO:0000256" key="4">
    <source>
        <dbReference type="ARBA" id="ARBA00023136"/>
    </source>
</evidence>
<keyword evidence="3" id="KW-0378">Hydrolase</keyword>
<dbReference type="InterPro" id="IPR043573">
    <property type="entry name" value="Fig4-like"/>
</dbReference>
<dbReference type="InterPro" id="IPR000477">
    <property type="entry name" value="RT_dom"/>
</dbReference>
<keyword evidence="10" id="KW-1185">Reference proteome</keyword>
<dbReference type="PANTHER" id="PTHR45738">
    <property type="entry name" value="POLYPHOSPHOINOSITIDE PHOSPHATASE"/>
    <property type="match status" value="1"/>
</dbReference>
<evidence type="ECO:0000256" key="1">
    <source>
        <dbReference type="ARBA" id="ARBA00004148"/>
    </source>
</evidence>
<dbReference type="Pfam" id="PF13966">
    <property type="entry name" value="zf-RVT"/>
    <property type="match status" value="1"/>
</dbReference>
<dbReference type="GO" id="GO:0005774">
    <property type="term" value="C:vacuolar membrane"/>
    <property type="evidence" value="ECO:0007669"/>
    <property type="project" value="UniProtKB-SubCell"/>
</dbReference>
<dbReference type="InterPro" id="IPR026960">
    <property type="entry name" value="RVT-Znf"/>
</dbReference>
<dbReference type="PANTHER" id="PTHR45738:SF5">
    <property type="entry name" value="POLYPHOSPHOINOSITIDE PHOSPHATASE"/>
    <property type="match status" value="1"/>
</dbReference>
<reference evidence="9" key="1">
    <citation type="submission" date="2023-08" db="EMBL/GenBank/DDBJ databases">
        <title>A de novo genome assembly of Solanum verrucosum Schlechtendal, a Mexican diploid species geographically isolated from the other diploid A-genome species in potato relatives.</title>
        <authorList>
            <person name="Hosaka K."/>
        </authorList>
    </citation>
    <scope>NUCLEOTIDE SEQUENCE</scope>
    <source>
        <tissue evidence="9">Young leaves</tissue>
    </source>
</reference>
<evidence type="ECO:0008006" key="11">
    <source>
        <dbReference type="Google" id="ProtNLM"/>
    </source>
</evidence>
<evidence type="ECO:0000313" key="9">
    <source>
        <dbReference type="EMBL" id="WMV54359.1"/>
    </source>
</evidence>
<keyword evidence="4" id="KW-0472">Membrane</keyword>
<feature type="domain" description="SAC" evidence="7">
    <location>
        <begin position="287"/>
        <end position="702"/>
    </location>
</feature>
<dbReference type="InterPro" id="IPR002013">
    <property type="entry name" value="SAC_dom"/>
</dbReference>
<dbReference type="GO" id="GO:0046856">
    <property type="term" value="P:phosphatidylinositol dephosphorylation"/>
    <property type="evidence" value="ECO:0007669"/>
    <property type="project" value="InterPro"/>
</dbReference>
<evidence type="ECO:0000259" key="8">
    <source>
        <dbReference type="PROSITE" id="PS50878"/>
    </source>
</evidence>